<keyword evidence="3" id="KW-1185">Reference proteome</keyword>
<evidence type="ECO:0000313" key="3">
    <source>
        <dbReference type="Proteomes" id="UP001221898"/>
    </source>
</evidence>
<dbReference type="Proteomes" id="UP001221898">
    <property type="component" value="Unassembled WGS sequence"/>
</dbReference>
<feature type="region of interest" description="Disordered" evidence="1">
    <location>
        <begin position="185"/>
        <end position="279"/>
    </location>
</feature>
<protein>
    <submittedName>
        <fullName evidence="2">Uncharacterized protein</fullName>
    </submittedName>
</protein>
<dbReference type="AlphaFoldDB" id="A0AAD7WX81"/>
<organism evidence="2 3">
    <name type="scientific">Aldrovandia affinis</name>
    <dbReference type="NCBI Taxonomy" id="143900"/>
    <lineage>
        <taxon>Eukaryota</taxon>
        <taxon>Metazoa</taxon>
        <taxon>Chordata</taxon>
        <taxon>Craniata</taxon>
        <taxon>Vertebrata</taxon>
        <taxon>Euteleostomi</taxon>
        <taxon>Actinopterygii</taxon>
        <taxon>Neopterygii</taxon>
        <taxon>Teleostei</taxon>
        <taxon>Notacanthiformes</taxon>
        <taxon>Halosauridae</taxon>
        <taxon>Aldrovandia</taxon>
    </lineage>
</organism>
<dbReference type="EMBL" id="JAINUG010000019">
    <property type="protein sequence ID" value="KAJ8412542.1"/>
    <property type="molecule type" value="Genomic_DNA"/>
</dbReference>
<proteinExistence type="predicted"/>
<evidence type="ECO:0000313" key="2">
    <source>
        <dbReference type="EMBL" id="KAJ8412542.1"/>
    </source>
</evidence>
<gene>
    <name evidence="2" type="ORF">AAFF_G00128780</name>
</gene>
<feature type="compositionally biased region" description="Basic and acidic residues" evidence="1">
    <location>
        <begin position="185"/>
        <end position="203"/>
    </location>
</feature>
<name>A0AAD7WX81_9TELE</name>
<reference evidence="2" key="1">
    <citation type="journal article" date="2023" name="Science">
        <title>Genome structures resolve the early diversification of teleost fishes.</title>
        <authorList>
            <person name="Parey E."/>
            <person name="Louis A."/>
            <person name="Montfort J."/>
            <person name="Bouchez O."/>
            <person name="Roques C."/>
            <person name="Iampietro C."/>
            <person name="Lluch J."/>
            <person name="Castinel A."/>
            <person name="Donnadieu C."/>
            <person name="Desvignes T."/>
            <person name="Floi Bucao C."/>
            <person name="Jouanno E."/>
            <person name="Wen M."/>
            <person name="Mejri S."/>
            <person name="Dirks R."/>
            <person name="Jansen H."/>
            <person name="Henkel C."/>
            <person name="Chen W.J."/>
            <person name="Zahm M."/>
            <person name="Cabau C."/>
            <person name="Klopp C."/>
            <person name="Thompson A.W."/>
            <person name="Robinson-Rechavi M."/>
            <person name="Braasch I."/>
            <person name="Lecointre G."/>
            <person name="Bobe J."/>
            <person name="Postlethwait J.H."/>
            <person name="Berthelot C."/>
            <person name="Roest Crollius H."/>
            <person name="Guiguen Y."/>
        </authorList>
    </citation>
    <scope>NUCLEOTIDE SEQUENCE</scope>
    <source>
        <strain evidence="2">NC1722</strain>
    </source>
</reference>
<sequence length="279" mass="30770">MLEGKNQQCLDIQESQDQAKEEYARALGDVQTRFKAEAKEATLTLDNLARQIQDGQAALNRTVLEKDTRIEALKLEKGQLEGELSQAERRLAEQAQQYQQTIEELTRAQSMEASALQMEHECAVKLNQEKDFEIAELKREREQMAADHRDTNEMLSTSVAGQKQLTKLLRDKDLFVETLKAKATEAQRELDQKEAQQQAREKGQMGPMGKRPLCLSGHVVGSGENGDSVAPVSGAPGEGQPTCISNPTEPGTGAGPVEGEGWNILEELPDPASSTMRNL</sequence>
<accession>A0AAD7WX81</accession>
<evidence type="ECO:0000256" key="1">
    <source>
        <dbReference type="SAM" id="MobiDB-lite"/>
    </source>
</evidence>
<comment type="caution">
    <text evidence="2">The sequence shown here is derived from an EMBL/GenBank/DDBJ whole genome shotgun (WGS) entry which is preliminary data.</text>
</comment>